<protein>
    <submittedName>
        <fullName evidence="2">PRTRC system ThiF family protein</fullName>
    </submittedName>
</protein>
<gene>
    <name evidence="2" type="ORF">SAMN06297358_2683</name>
</gene>
<dbReference type="Proteomes" id="UP000219281">
    <property type="component" value="Unassembled WGS sequence"/>
</dbReference>
<sequence>MDMELINATNPILINLIGAGGTGSKVLTGLAEMDHCMKALGHPGLQVRLWDDDVVAESNLGRQRFAVSQVGLPKSVVLINNINRWTGSAWKAETRKFDNGLGNISGGIFISCVDNVEARFQIADVLKGMVRNNKTRNQPRYWMDFGNSRFTGQVILSTVGEIEQPQSDLYLTTENLPFVTEEFGELLRKSEETDNTPSCSLSEALQQQDLYINSTLAQMGCSLLWNLFRNGFTENRGFFLNLKEFSAKALKV</sequence>
<dbReference type="NCBIfam" id="TIGR03736">
    <property type="entry name" value="PRTRC_ThiF"/>
    <property type="match status" value="1"/>
</dbReference>
<name>A0A286A7A7_9SPHI</name>
<evidence type="ECO:0000259" key="1">
    <source>
        <dbReference type="Pfam" id="PF00899"/>
    </source>
</evidence>
<reference evidence="3" key="1">
    <citation type="submission" date="2017-09" db="EMBL/GenBank/DDBJ databases">
        <authorList>
            <person name="Varghese N."/>
            <person name="Submissions S."/>
        </authorList>
    </citation>
    <scope>NUCLEOTIDE SEQUENCE [LARGE SCALE GENOMIC DNA]</scope>
    <source>
        <strain evidence="3">CGMCC 1.12803</strain>
    </source>
</reference>
<dbReference type="Gene3D" id="3.40.50.720">
    <property type="entry name" value="NAD(P)-binding Rossmann-like Domain"/>
    <property type="match status" value="1"/>
</dbReference>
<dbReference type="InterPro" id="IPR000594">
    <property type="entry name" value="ThiF_NAD_FAD-bd"/>
</dbReference>
<organism evidence="2 3">
    <name type="scientific">Pedobacter xixiisoli</name>
    <dbReference type="NCBI Taxonomy" id="1476464"/>
    <lineage>
        <taxon>Bacteria</taxon>
        <taxon>Pseudomonadati</taxon>
        <taxon>Bacteroidota</taxon>
        <taxon>Sphingobacteriia</taxon>
        <taxon>Sphingobacteriales</taxon>
        <taxon>Sphingobacteriaceae</taxon>
        <taxon>Pedobacter</taxon>
    </lineage>
</organism>
<dbReference type="SUPFAM" id="SSF69572">
    <property type="entry name" value="Activating enzymes of the ubiquitin-like proteins"/>
    <property type="match status" value="1"/>
</dbReference>
<dbReference type="CDD" id="cd01483">
    <property type="entry name" value="E1_enzyme_family"/>
    <property type="match status" value="1"/>
</dbReference>
<dbReference type="EMBL" id="OCMT01000003">
    <property type="protein sequence ID" value="SOD17779.1"/>
    <property type="molecule type" value="Genomic_DNA"/>
</dbReference>
<dbReference type="AlphaFoldDB" id="A0A286A7A7"/>
<dbReference type="InterPro" id="IPR022500">
    <property type="entry name" value="PRTRC_ThiF"/>
</dbReference>
<proteinExistence type="predicted"/>
<dbReference type="GO" id="GO:0008641">
    <property type="term" value="F:ubiquitin-like modifier activating enzyme activity"/>
    <property type="evidence" value="ECO:0007669"/>
    <property type="project" value="InterPro"/>
</dbReference>
<dbReference type="Pfam" id="PF00899">
    <property type="entry name" value="ThiF"/>
    <property type="match status" value="1"/>
</dbReference>
<feature type="domain" description="THIF-type NAD/FAD binding fold" evidence="1">
    <location>
        <begin position="15"/>
        <end position="221"/>
    </location>
</feature>
<keyword evidence="3" id="KW-1185">Reference proteome</keyword>
<accession>A0A286A7A7</accession>
<evidence type="ECO:0000313" key="2">
    <source>
        <dbReference type="EMBL" id="SOD17779.1"/>
    </source>
</evidence>
<dbReference type="InterPro" id="IPR035985">
    <property type="entry name" value="Ubiquitin-activating_enz"/>
</dbReference>
<evidence type="ECO:0000313" key="3">
    <source>
        <dbReference type="Proteomes" id="UP000219281"/>
    </source>
</evidence>